<keyword evidence="3" id="KW-0812">Transmembrane</keyword>
<gene>
    <name evidence="9" type="ORF">YQE_06486</name>
</gene>
<comment type="subcellular location">
    <subcellularLocation>
        <location evidence="1 8">Mitochondrion inner membrane</location>
        <topology evidence="1 8">Single-pass membrane protein</topology>
    </subcellularLocation>
</comment>
<evidence type="ECO:0000256" key="6">
    <source>
        <dbReference type="ARBA" id="ARBA00023128"/>
    </source>
</evidence>
<keyword evidence="7" id="KW-0472">Membrane</keyword>
<dbReference type="GO" id="GO:0042407">
    <property type="term" value="P:cristae formation"/>
    <property type="evidence" value="ECO:0007669"/>
    <property type="project" value="TreeGrafter"/>
</dbReference>
<evidence type="ECO:0000256" key="8">
    <source>
        <dbReference type="RuleBase" id="RU363009"/>
    </source>
</evidence>
<evidence type="ECO:0000313" key="9">
    <source>
        <dbReference type="EMBL" id="ENN76992.1"/>
    </source>
</evidence>
<dbReference type="HOGENOM" id="CLU_1779343_0_0_1"/>
<reference evidence="9" key="1">
    <citation type="journal article" date="2013" name="Genome Biol.">
        <title>Draft genome of the mountain pine beetle, Dendroctonus ponderosae Hopkins, a major forest pest.</title>
        <authorList>
            <person name="Keeling C.I."/>
            <person name="Yuen M.M."/>
            <person name="Liao N.Y."/>
            <person name="Docking T.R."/>
            <person name="Chan S.K."/>
            <person name="Taylor G.A."/>
            <person name="Palmquist D.L."/>
            <person name="Jackman S.D."/>
            <person name="Nguyen A."/>
            <person name="Li M."/>
            <person name="Henderson H."/>
            <person name="Janes J.K."/>
            <person name="Zhao Y."/>
            <person name="Pandoh P."/>
            <person name="Moore R."/>
            <person name="Sperling F.A."/>
            <person name="Huber D.P."/>
            <person name="Birol I."/>
            <person name="Jones S.J."/>
            <person name="Bohlmann J."/>
        </authorList>
    </citation>
    <scope>NUCLEOTIDE SEQUENCE</scope>
</reference>
<dbReference type="PANTHER" id="PTHR31816:SF3">
    <property type="entry name" value="MICOS COMPLEX SUBUNIT MIC13"/>
    <property type="match status" value="1"/>
</dbReference>
<accession>N6UEB3</accession>
<proteinExistence type="inferred from homology"/>
<dbReference type="PANTHER" id="PTHR31816">
    <property type="entry name" value="MICOS COMPLEX SUBUNIT MIC13"/>
    <property type="match status" value="1"/>
</dbReference>
<keyword evidence="6 8" id="KW-0496">Mitochondrion</keyword>
<keyword evidence="5" id="KW-1133">Transmembrane helix</keyword>
<organism evidence="9">
    <name type="scientific">Dendroctonus ponderosae</name>
    <name type="common">Mountain pine beetle</name>
    <dbReference type="NCBI Taxonomy" id="77166"/>
    <lineage>
        <taxon>Eukaryota</taxon>
        <taxon>Metazoa</taxon>
        <taxon>Ecdysozoa</taxon>
        <taxon>Arthropoda</taxon>
        <taxon>Hexapoda</taxon>
        <taxon>Insecta</taxon>
        <taxon>Pterygota</taxon>
        <taxon>Neoptera</taxon>
        <taxon>Endopterygota</taxon>
        <taxon>Coleoptera</taxon>
        <taxon>Polyphaga</taxon>
        <taxon>Cucujiformia</taxon>
        <taxon>Curculionidae</taxon>
        <taxon>Scolytinae</taxon>
        <taxon>Dendroctonus</taxon>
    </lineage>
</organism>
<comment type="subunit">
    <text evidence="8">Component of the mitochondrial contact site and cristae organizing system (MICOS) complex.</text>
</comment>
<evidence type="ECO:0000256" key="5">
    <source>
        <dbReference type="ARBA" id="ARBA00022989"/>
    </source>
</evidence>
<dbReference type="OrthoDB" id="5948578at2759"/>
<evidence type="ECO:0000256" key="7">
    <source>
        <dbReference type="ARBA" id="ARBA00023136"/>
    </source>
</evidence>
<keyword evidence="4 8" id="KW-0999">Mitochondrion inner membrane</keyword>
<evidence type="ECO:0000256" key="2">
    <source>
        <dbReference type="ARBA" id="ARBA00006771"/>
    </source>
</evidence>
<dbReference type="OMA" id="FIHMLPC"/>
<protein>
    <recommendedName>
        <fullName evidence="8">MICOS complex subunit MIC13</fullName>
    </recommendedName>
</protein>
<comment type="function">
    <text evidence="8">Component of the MICOS complex, a large protein complex of the mitochondrial inner membrane that plays crucial roles in the maintenance of crista junctions, inner membrane architecture, and formation of contact sites to the outer membrane.</text>
</comment>
<comment type="similarity">
    <text evidence="2 8">Belongs to the MICOS complex subunit Mic13 family.</text>
</comment>
<dbReference type="Pfam" id="PF15884">
    <property type="entry name" value="QIL1"/>
    <property type="match status" value="1"/>
</dbReference>
<dbReference type="InterPro" id="IPR026769">
    <property type="entry name" value="Mic13"/>
</dbReference>
<dbReference type="GO" id="GO:0061617">
    <property type="term" value="C:MICOS complex"/>
    <property type="evidence" value="ECO:0007669"/>
    <property type="project" value="UniProtKB-UniRule"/>
</dbReference>
<name>N6UEB3_DENPD</name>
<dbReference type="GO" id="GO:0044284">
    <property type="term" value="C:mitochondrial crista junction"/>
    <property type="evidence" value="ECO:0007669"/>
    <property type="project" value="TreeGrafter"/>
</dbReference>
<evidence type="ECO:0000256" key="1">
    <source>
        <dbReference type="ARBA" id="ARBA00004434"/>
    </source>
</evidence>
<dbReference type="AlphaFoldDB" id="N6UEB3"/>
<evidence type="ECO:0000256" key="3">
    <source>
        <dbReference type="ARBA" id="ARBA00022692"/>
    </source>
</evidence>
<sequence>MINFPQALFGPNTLKSYIPILQVYSRGFFRFAIKAGLAASAIYYVREQGVWKNSDQTIETGKRLKSAVSPYIEEVKAQIPIELPVVPQTENACQLAKEYWNAGVRATFAFLVKLPDYSCEYTKKGRDKLMENPEIKNFVNSFSSAN</sequence>
<dbReference type="EMBL" id="KB740960">
    <property type="protein sequence ID" value="ENN76992.1"/>
    <property type="molecule type" value="Genomic_DNA"/>
</dbReference>
<feature type="non-terminal residue" evidence="9">
    <location>
        <position position="1"/>
    </location>
</feature>
<evidence type="ECO:0000256" key="4">
    <source>
        <dbReference type="ARBA" id="ARBA00022792"/>
    </source>
</evidence>